<dbReference type="SUPFAM" id="SSF81321">
    <property type="entry name" value="Family A G protein-coupled receptor-like"/>
    <property type="match status" value="1"/>
</dbReference>
<accession>A0A6P8IE17</accession>
<dbReference type="Proteomes" id="UP000515163">
    <property type="component" value="Unplaced"/>
</dbReference>
<evidence type="ECO:0000256" key="4">
    <source>
        <dbReference type="ARBA" id="ARBA00023040"/>
    </source>
</evidence>
<sequence>MNNTTEFMPPSVISKAEILLTLVVYILTFVLGVVGNILVFLVIFTKRERRTSNDIFLVNLAAADLLTVSVSIPIKLLQLIAPFIHVNCFVCKILYPMMTVPYCASIFTITSMSIQRRSAILNPWKGIITQRTTSIWCGIIWVIAALLILPVSIISTVKNGMCFLNWSKKEEAIYIISIFFIQYILPLIVILLAYVQICLNLKKYQKNIVRQEIKKENIEITRTIAVIVIIFAVVTLPLQVFWMLYVFHLESIGIMNLVKLHHYAELLTDVHSCMNPLVYGALTRRFRHKYTLLLSSVFKIFDRPQRESRSYNETSRSRRDETMRLKQRSGTV</sequence>
<evidence type="ECO:0000259" key="10">
    <source>
        <dbReference type="PROSITE" id="PS50262"/>
    </source>
</evidence>
<name>A0A6P8IE17_ACTTE</name>
<feature type="transmembrane region" description="Helical" evidence="9">
    <location>
        <begin position="93"/>
        <end position="114"/>
    </location>
</feature>
<dbReference type="PRINTS" id="PR00237">
    <property type="entry name" value="GPCRRHODOPSN"/>
</dbReference>
<evidence type="ECO:0000313" key="11">
    <source>
        <dbReference type="Proteomes" id="UP000515163"/>
    </source>
</evidence>
<evidence type="ECO:0000313" key="12">
    <source>
        <dbReference type="RefSeq" id="XP_031563933.1"/>
    </source>
</evidence>
<evidence type="ECO:0000313" key="13">
    <source>
        <dbReference type="RefSeq" id="XP_031563935.1"/>
    </source>
</evidence>
<dbReference type="PROSITE" id="PS50262">
    <property type="entry name" value="G_PROTEIN_RECEP_F1_2"/>
    <property type="match status" value="1"/>
</dbReference>
<dbReference type="GO" id="GO:0005886">
    <property type="term" value="C:plasma membrane"/>
    <property type="evidence" value="ECO:0007669"/>
    <property type="project" value="TreeGrafter"/>
</dbReference>
<keyword evidence="2 9" id="KW-0812">Transmembrane</keyword>
<comment type="subcellular location">
    <subcellularLocation>
        <location evidence="1">Membrane</location>
        <topology evidence="1">Multi-pass membrane protein</topology>
    </subcellularLocation>
</comment>
<feature type="transmembrane region" description="Helical" evidence="9">
    <location>
        <begin position="220"/>
        <end position="245"/>
    </location>
</feature>
<dbReference type="OrthoDB" id="9046662at2759"/>
<keyword evidence="3 9" id="KW-1133">Transmembrane helix</keyword>
<dbReference type="InterPro" id="IPR017452">
    <property type="entry name" value="GPCR_Rhodpsn_7TM"/>
</dbReference>
<dbReference type="PRINTS" id="PR01559">
    <property type="entry name" value="DUFFYANTIGEN"/>
</dbReference>
<dbReference type="RefSeq" id="XP_031563933.1">
    <property type="nucleotide sequence ID" value="XM_031708073.1"/>
</dbReference>
<feature type="region of interest" description="Disordered" evidence="8">
    <location>
        <begin position="309"/>
        <end position="332"/>
    </location>
</feature>
<reference evidence="12 13" key="1">
    <citation type="submission" date="2025-04" db="UniProtKB">
        <authorList>
            <consortium name="RefSeq"/>
        </authorList>
    </citation>
    <scope>IDENTIFICATION</scope>
    <source>
        <tissue evidence="12 13">Tentacle</tissue>
    </source>
</reference>
<keyword evidence="7" id="KW-0807">Transducer</keyword>
<evidence type="ECO:0000256" key="5">
    <source>
        <dbReference type="ARBA" id="ARBA00023136"/>
    </source>
</evidence>
<dbReference type="Pfam" id="PF00001">
    <property type="entry name" value="7tm_1"/>
    <property type="match status" value="1"/>
</dbReference>
<evidence type="ECO:0000256" key="1">
    <source>
        <dbReference type="ARBA" id="ARBA00004141"/>
    </source>
</evidence>
<gene>
    <name evidence="12 13" type="primary">LOC116299417</name>
</gene>
<feature type="transmembrane region" description="Helical" evidence="9">
    <location>
        <begin position="135"/>
        <end position="153"/>
    </location>
</feature>
<feature type="transmembrane region" description="Helical" evidence="9">
    <location>
        <begin position="56"/>
        <end position="81"/>
    </location>
</feature>
<dbReference type="Gene3D" id="1.20.1070.10">
    <property type="entry name" value="Rhodopsin 7-helix transmembrane proteins"/>
    <property type="match status" value="1"/>
</dbReference>
<keyword evidence="11" id="KW-1185">Reference proteome</keyword>
<dbReference type="GO" id="GO:0004930">
    <property type="term" value="F:G protein-coupled receptor activity"/>
    <property type="evidence" value="ECO:0007669"/>
    <property type="project" value="UniProtKB-KW"/>
</dbReference>
<keyword evidence="4" id="KW-0297">G-protein coupled receptor</keyword>
<keyword evidence="5 9" id="KW-0472">Membrane</keyword>
<dbReference type="KEGG" id="aten:116299417"/>
<feature type="domain" description="G-protein coupled receptors family 1 profile" evidence="10">
    <location>
        <begin position="35"/>
        <end position="279"/>
    </location>
</feature>
<dbReference type="GeneID" id="116299417"/>
<evidence type="ECO:0000256" key="9">
    <source>
        <dbReference type="SAM" id="Phobius"/>
    </source>
</evidence>
<dbReference type="AlphaFoldDB" id="A0A6P8IE17"/>
<evidence type="ECO:0000256" key="3">
    <source>
        <dbReference type="ARBA" id="ARBA00022989"/>
    </source>
</evidence>
<dbReference type="CDD" id="cd00637">
    <property type="entry name" value="7tm_classA_rhodopsin-like"/>
    <property type="match status" value="1"/>
</dbReference>
<dbReference type="PANTHER" id="PTHR45695:SF9">
    <property type="entry name" value="LEUCOKININ RECEPTOR"/>
    <property type="match status" value="1"/>
</dbReference>
<evidence type="ECO:0000256" key="2">
    <source>
        <dbReference type="ARBA" id="ARBA00022692"/>
    </source>
</evidence>
<evidence type="ECO:0000256" key="6">
    <source>
        <dbReference type="ARBA" id="ARBA00023170"/>
    </source>
</evidence>
<feature type="compositionally biased region" description="Basic and acidic residues" evidence="8">
    <location>
        <begin position="309"/>
        <end position="324"/>
    </location>
</feature>
<feature type="transmembrane region" description="Helical" evidence="9">
    <location>
        <begin position="18"/>
        <end position="44"/>
    </location>
</feature>
<proteinExistence type="predicted"/>
<feature type="transmembrane region" description="Helical" evidence="9">
    <location>
        <begin position="173"/>
        <end position="199"/>
    </location>
</feature>
<keyword evidence="6" id="KW-0675">Receptor</keyword>
<protein>
    <submittedName>
        <fullName evidence="12 13">Neuropeptide Y receptor type 6-like</fullName>
    </submittedName>
</protein>
<dbReference type="PANTHER" id="PTHR45695">
    <property type="entry name" value="LEUCOKININ RECEPTOR-RELATED"/>
    <property type="match status" value="1"/>
</dbReference>
<evidence type="ECO:0000256" key="8">
    <source>
        <dbReference type="SAM" id="MobiDB-lite"/>
    </source>
</evidence>
<organism evidence="11 13">
    <name type="scientific">Actinia tenebrosa</name>
    <name type="common">Australian red waratah sea anemone</name>
    <dbReference type="NCBI Taxonomy" id="6105"/>
    <lineage>
        <taxon>Eukaryota</taxon>
        <taxon>Metazoa</taxon>
        <taxon>Cnidaria</taxon>
        <taxon>Anthozoa</taxon>
        <taxon>Hexacorallia</taxon>
        <taxon>Actiniaria</taxon>
        <taxon>Actiniidae</taxon>
        <taxon>Actinia</taxon>
    </lineage>
</organism>
<evidence type="ECO:0000256" key="7">
    <source>
        <dbReference type="ARBA" id="ARBA00023224"/>
    </source>
</evidence>
<dbReference type="InterPro" id="IPR000276">
    <property type="entry name" value="GPCR_Rhodpsn"/>
</dbReference>
<dbReference type="RefSeq" id="XP_031563935.1">
    <property type="nucleotide sequence ID" value="XM_031708075.1"/>
</dbReference>